<gene>
    <name evidence="2" type="ORF">G6N73_11245</name>
</gene>
<dbReference type="InterPro" id="IPR024408">
    <property type="entry name" value="Muramidase"/>
</dbReference>
<protein>
    <submittedName>
        <fullName evidence="2">N-acetylmuramidase family protein</fullName>
    </submittedName>
</protein>
<evidence type="ECO:0000313" key="2">
    <source>
        <dbReference type="EMBL" id="NGO51748.1"/>
    </source>
</evidence>
<proteinExistence type="predicted"/>
<dbReference type="SUPFAM" id="SSF53955">
    <property type="entry name" value="Lysozyme-like"/>
    <property type="match status" value="1"/>
</dbReference>
<evidence type="ECO:0000313" key="3">
    <source>
        <dbReference type="Proteomes" id="UP001642900"/>
    </source>
</evidence>
<comment type="caution">
    <text evidence="2">The sequence shown here is derived from an EMBL/GenBank/DDBJ whole genome shotgun (WGS) entry which is preliminary data.</text>
</comment>
<dbReference type="EMBL" id="JAAKZF010000011">
    <property type="protein sequence ID" value="NGO51748.1"/>
    <property type="molecule type" value="Genomic_DNA"/>
</dbReference>
<sequence>MFTDETRREIAAIANDLELEPEALLAIAEVESGGKGFAIVGGRPEPLIRFEGHYFDRRLSPANRQRARADGLASPAAGAVANPRTQAGRWALLAKACAIDASAANESVSWGIGQVMGAHWAWLGYADVDALVAEARCGVAGQVRLMARYIEKAGLTAAVRRRDWEAFARGYNGPQYRRYGYHRKLAAAYHRFRAESGEPLPEKRNTALRIPRSPARKALPATAIPTKTQTQTRTVRPVKPRFWNRLARTFSSFLGRG</sequence>
<reference evidence="2 3" key="1">
    <citation type="submission" date="2020-02" db="EMBL/GenBank/DDBJ databases">
        <title>Genome sequence of strain CCNWXJ40-4.</title>
        <authorList>
            <person name="Gao J."/>
            <person name="Sun J."/>
        </authorList>
    </citation>
    <scope>NUCLEOTIDE SEQUENCE [LARGE SCALE GENOMIC DNA]</scope>
    <source>
        <strain evidence="2 3">CCNWXJ 40-4</strain>
    </source>
</reference>
<organism evidence="2 3">
    <name type="scientific">Allomesorhizobium camelthorni</name>
    <dbReference type="NCBI Taxonomy" id="475069"/>
    <lineage>
        <taxon>Bacteria</taxon>
        <taxon>Pseudomonadati</taxon>
        <taxon>Pseudomonadota</taxon>
        <taxon>Alphaproteobacteria</taxon>
        <taxon>Hyphomicrobiales</taxon>
        <taxon>Phyllobacteriaceae</taxon>
        <taxon>Allomesorhizobium</taxon>
    </lineage>
</organism>
<dbReference type="AlphaFoldDB" id="A0A6G4WBN9"/>
<name>A0A6G4WBN9_9HYPH</name>
<accession>A0A6G4WBN9</accession>
<dbReference type="RefSeq" id="WP_165027592.1">
    <property type="nucleotide sequence ID" value="NZ_JAAKZF010000011.1"/>
</dbReference>
<feature type="domain" description="N-acetylmuramidase" evidence="1">
    <location>
        <begin position="20"/>
        <end position="192"/>
    </location>
</feature>
<evidence type="ECO:0000259" key="1">
    <source>
        <dbReference type="Pfam" id="PF11860"/>
    </source>
</evidence>
<keyword evidence="3" id="KW-1185">Reference proteome</keyword>
<dbReference type="Pfam" id="PF11860">
    <property type="entry name" value="Muramidase"/>
    <property type="match status" value="1"/>
</dbReference>
<dbReference type="InterPro" id="IPR023346">
    <property type="entry name" value="Lysozyme-like_dom_sf"/>
</dbReference>
<dbReference type="Proteomes" id="UP001642900">
    <property type="component" value="Unassembled WGS sequence"/>
</dbReference>